<proteinExistence type="predicted"/>
<evidence type="ECO:0000313" key="2">
    <source>
        <dbReference type="Proteomes" id="UP000182771"/>
    </source>
</evidence>
<dbReference type="GeneID" id="85018032"/>
<dbReference type="RefSeq" id="WP_016419412.1">
    <property type="nucleotide sequence ID" value="NZ_FNND01000001.1"/>
</dbReference>
<keyword evidence="2" id="KW-1185">Reference proteome</keyword>
<protein>
    <submittedName>
        <fullName evidence="1">Uncharacterized protein</fullName>
    </submittedName>
</protein>
<comment type="caution">
    <text evidence="1">The sequence shown here is derived from an EMBL/GenBank/DDBJ whole genome shotgun (WGS) entry which is preliminary data.</text>
</comment>
<name>A0A1H2Q9W7_9FLAO</name>
<dbReference type="Proteomes" id="UP000182771">
    <property type="component" value="Unassembled WGS sequence"/>
</dbReference>
<dbReference type="AlphaFoldDB" id="A0A1H2Q9W7"/>
<dbReference type="OrthoDB" id="1440905at2"/>
<accession>A0A1H2Q9W7</accession>
<evidence type="ECO:0000313" key="1">
    <source>
        <dbReference type="EMBL" id="SDW03951.1"/>
    </source>
</evidence>
<sequence>MKKIILALIALSCNSCINNYYYNENRGLRPKKPKFRLAKPLPYHLQPDDLIDTTCVYVYTSSQKTKMALRFFANGRFINSFGNADYNNLEANEIGYYRVENKNIVLMETFIRSSPAAGGEGIYYRSVGIIKNDTLYDVLGAQNLSDVHRVGDEILTFYHIYYTYTKQKADTLKGTPNW</sequence>
<reference evidence="1 2" key="1">
    <citation type="submission" date="2016-10" db="EMBL/GenBank/DDBJ databases">
        <authorList>
            <person name="Varghese N."/>
            <person name="Submissions S."/>
        </authorList>
    </citation>
    <scope>NUCLEOTIDE SEQUENCE [LARGE SCALE GENOMIC DNA]</scope>
    <source>
        <strain evidence="1 2">DSM 11449</strain>
    </source>
</reference>
<organism evidence="1 2">
    <name type="scientific">Capnocytophaga granulosa</name>
    <dbReference type="NCBI Taxonomy" id="45242"/>
    <lineage>
        <taxon>Bacteria</taxon>
        <taxon>Pseudomonadati</taxon>
        <taxon>Bacteroidota</taxon>
        <taxon>Flavobacteriia</taxon>
        <taxon>Flavobacteriales</taxon>
        <taxon>Flavobacteriaceae</taxon>
        <taxon>Capnocytophaga</taxon>
    </lineage>
</organism>
<gene>
    <name evidence="1" type="ORF">SAMN05444420_10192</name>
</gene>
<dbReference type="EMBL" id="FNND01000001">
    <property type="protein sequence ID" value="SDW03951.1"/>
    <property type="molecule type" value="Genomic_DNA"/>
</dbReference>